<dbReference type="AlphaFoldDB" id="A0A7X1BR81"/>
<evidence type="ECO:0000313" key="1">
    <source>
        <dbReference type="EMBL" id="MBC2620411.1"/>
    </source>
</evidence>
<dbReference type="PANTHER" id="PTHR11102:SF160">
    <property type="entry name" value="ERAD-ASSOCIATED E3 UBIQUITIN-PROTEIN LIGASE COMPONENT HRD3"/>
    <property type="match status" value="1"/>
</dbReference>
<dbReference type="InterPro" id="IPR011990">
    <property type="entry name" value="TPR-like_helical_dom_sf"/>
</dbReference>
<dbReference type="Pfam" id="PF08238">
    <property type="entry name" value="Sel1"/>
    <property type="match status" value="4"/>
</dbReference>
<dbReference type="InterPro" id="IPR006597">
    <property type="entry name" value="Sel1-like"/>
</dbReference>
<dbReference type="InterPro" id="IPR050767">
    <property type="entry name" value="Sel1_AlgK"/>
</dbReference>
<dbReference type="SMART" id="SM00671">
    <property type="entry name" value="SEL1"/>
    <property type="match status" value="5"/>
</dbReference>
<dbReference type="EMBL" id="JACLAG010000002">
    <property type="protein sequence ID" value="MBC2620411.1"/>
    <property type="molecule type" value="Genomic_DNA"/>
</dbReference>
<reference evidence="1 2" key="1">
    <citation type="submission" date="2020-08" db="EMBL/GenBank/DDBJ databases">
        <title>Emergence and comparative genomics analysis of Citrobacter in Fennec fox imported from North Africa to China.</title>
        <authorList>
            <person name="Zheng B."/>
        </authorList>
    </citation>
    <scope>NUCLEOTIDE SEQUENCE [LARGE SCALE GENOMIC DNA]</scope>
    <source>
        <strain evidence="1 2">FF141</strain>
    </source>
</reference>
<accession>A0A7X1BR81</accession>
<dbReference type="PANTHER" id="PTHR11102">
    <property type="entry name" value="SEL-1-LIKE PROTEIN"/>
    <property type="match status" value="1"/>
</dbReference>
<protein>
    <submittedName>
        <fullName evidence="1">Sel1 repeat family protein</fullName>
    </submittedName>
</protein>
<name>A0A7X1BR81_9ENTR</name>
<evidence type="ECO:0000313" key="2">
    <source>
        <dbReference type="Proteomes" id="UP000548504"/>
    </source>
</evidence>
<dbReference type="Gene3D" id="1.25.40.10">
    <property type="entry name" value="Tetratricopeptide repeat domain"/>
    <property type="match status" value="1"/>
</dbReference>
<gene>
    <name evidence="1" type="ORF">H7I73_12250</name>
</gene>
<organism evidence="1 2">
    <name type="scientific">Citrobacter cronae</name>
    <dbReference type="NCBI Taxonomy" id="1748967"/>
    <lineage>
        <taxon>Bacteria</taxon>
        <taxon>Pseudomonadati</taxon>
        <taxon>Pseudomonadota</taxon>
        <taxon>Gammaproteobacteria</taxon>
        <taxon>Enterobacterales</taxon>
        <taxon>Enterobacteriaceae</taxon>
        <taxon>Citrobacter</taxon>
        <taxon>Citrobacter freundii complex</taxon>
    </lineage>
</organism>
<proteinExistence type="predicted"/>
<comment type="caution">
    <text evidence="1">The sequence shown here is derived from an EMBL/GenBank/DDBJ whole genome shotgun (WGS) entry which is preliminary data.</text>
</comment>
<dbReference type="Proteomes" id="UP000548504">
    <property type="component" value="Unassembled WGS sequence"/>
</dbReference>
<sequence length="224" mass="25631">MNCNNVNRSFVALLSIFFIVSCKSYDVRMLEAMSESGDHKAQGNLGFMYQYGYGVRENYNESLKWYKLAASDGDPLAEGTVGRLYFEKQDYKNALPWFKKCALHDIQSGTERKMEQAILACQGMVGTMYLYGQGVPVNKPEAKVWLKKAADQGEGSAQCYVGDFYYLDRDYKSAYPYLQSALEKGCANAAKYLSDMYNNGFFVEKDSQRSKELYEKYLRLKSYD</sequence>
<dbReference type="RefSeq" id="WP_185655969.1">
    <property type="nucleotide sequence ID" value="NZ_JACLAG010000002.1"/>
</dbReference>
<dbReference type="SUPFAM" id="SSF81901">
    <property type="entry name" value="HCP-like"/>
    <property type="match status" value="2"/>
</dbReference>